<proteinExistence type="predicted"/>
<dbReference type="Proteomes" id="UP000615326">
    <property type="component" value="Unassembled WGS sequence"/>
</dbReference>
<evidence type="ECO:0000313" key="1">
    <source>
        <dbReference type="EMBL" id="NHO31055.1"/>
    </source>
</evidence>
<organism evidence="1 2">
    <name type="scientific">Acetobacter fallax</name>
    <dbReference type="NCBI Taxonomy" id="1737473"/>
    <lineage>
        <taxon>Bacteria</taxon>
        <taxon>Pseudomonadati</taxon>
        <taxon>Pseudomonadota</taxon>
        <taxon>Alphaproteobacteria</taxon>
        <taxon>Acetobacterales</taxon>
        <taxon>Acetobacteraceae</taxon>
        <taxon>Acetobacter</taxon>
    </lineage>
</organism>
<sequence length="322" mass="33068">MLLPLWAGLSGCSGAAKDDTVQEQDTAYTQAMDGGRQALAIERYSVAEREYREAVRLALRRDDPSAIGDAAYDLAVTQLAAGDAAQALVTVQQARDTLRMRVGQTAIVPGGLPGSSASVTAGKTSTSGKTVNPDSGALDLVSAAALYRLGRLDEAAGPARQASLSDQTDIALRGSFIAGLVAAGRNDSATLNAGIHALAAVKPPQSAVLRGDLAELQALAILNTNPASAMDFAASSVDLRRETGDYRAMARALSVEARAAQAAGQGARASALLAQAAQSLGARGGGDGTPDPLATRYMRDAQLSVPLQPFDIREVSHDSTSP</sequence>
<gene>
    <name evidence="1" type="ORF">GOB84_00480</name>
</gene>
<reference evidence="1 2" key="1">
    <citation type="journal article" date="2020" name="Int. J. Syst. Evol. Microbiol.">
        <title>Novel acetic acid bacteria from cider fermentations: Acetobacter conturbans sp. nov. and Acetobacter fallax sp. nov.</title>
        <authorList>
            <person name="Sombolestani A.S."/>
            <person name="Cleenwerck I."/>
            <person name="Cnockaert M."/>
            <person name="Borremans W."/>
            <person name="Wieme A.D."/>
            <person name="De Vuyst L."/>
            <person name="Vandamme P."/>
        </authorList>
    </citation>
    <scope>NUCLEOTIDE SEQUENCE [LARGE SCALE GENOMIC DNA]</scope>
    <source>
        <strain evidence="1 2">LMG 1637</strain>
    </source>
</reference>
<evidence type="ECO:0000313" key="2">
    <source>
        <dbReference type="Proteomes" id="UP000615326"/>
    </source>
</evidence>
<name>A0ABX0K588_9PROT</name>
<protein>
    <submittedName>
        <fullName evidence="1">Uncharacterized protein</fullName>
    </submittedName>
</protein>
<comment type="caution">
    <text evidence="1">The sequence shown here is derived from an EMBL/GenBank/DDBJ whole genome shotgun (WGS) entry which is preliminary data.</text>
</comment>
<accession>A0ABX0K588</accession>
<keyword evidence="2" id="KW-1185">Reference proteome</keyword>
<dbReference type="EMBL" id="WOSW01000001">
    <property type="protein sequence ID" value="NHO31055.1"/>
    <property type="molecule type" value="Genomic_DNA"/>
</dbReference>